<reference evidence="2" key="1">
    <citation type="submission" date="2022-10" db="EMBL/GenBank/DDBJ databases">
        <title>Genome assembly of Pristionchus species.</title>
        <authorList>
            <person name="Yoshida K."/>
            <person name="Sommer R.J."/>
        </authorList>
    </citation>
    <scope>NUCLEOTIDE SEQUENCE [LARGE SCALE GENOMIC DNA]</scope>
    <source>
        <strain evidence="2">RS5460</strain>
    </source>
</reference>
<feature type="non-terminal residue" evidence="1">
    <location>
        <position position="1"/>
    </location>
</feature>
<evidence type="ECO:0000313" key="1">
    <source>
        <dbReference type="EMBL" id="GMR38117.1"/>
    </source>
</evidence>
<proteinExistence type="predicted"/>
<gene>
    <name evidence="1" type="ORF">PMAYCL1PPCAC_08312</name>
</gene>
<name>A0AAN5CCB7_9BILA</name>
<accession>A0AAN5CCB7</accession>
<dbReference type="AlphaFoldDB" id="A0AAN5CCB7"/>
<comment type="caution">
    <text evidence="1">The sequence shown here is derived from an EMBL/GenBank/DDBJ whole genome shotgun (WGS) entry which is preliminary data.</text>
</comment>
<evidence type="ECO:0000313" key="2">
    <source>
        <dbReference type="Proteomes" id="UP001328107"/>
    </source>
</evidence>
<feature type="non-terminal residue" evidence="1">
    <location>
        <position position="111"/>
    </location>
</feature>
<organism evidence="1 2">
    <name type="scientific">Pristionchus mayeri</name>
    <dbReference type="NCBI Taxonomy" id="1317129"/>
    <lineage>
        <taxon>Eukaryota</taxon>
        <taxon>Metazoa</taxon>
        <taxon>Ecdysozoa</taxon>
        <taxon>Nematoda</taxon>
        <taxon>Chromadorea</taxon>
        <taxon>Rhabditida</taxon>
        <taxon>Rhabditina</taxon>
        <taxon>Diplogasteromorpha</taxon>
        <taxon>Diplogasteroidea</taxon>
        <taxon>Neodiplogasteridae</taxon>
        <taxon>Pristionchus</taxon>
    </lineage>
</organism>
<dbReference type="EMBL" id="BTRK01000002">
    <property type="protein sequence ID" value="GMR38117.1"/>
    <property type="molecule type" value="Genomic_DNA"/>
</dbReference>
<dbReference type="Proteomes" id="UP001328107">
    <property type="component" value="Unassembled WGS sequence"/>
</dbReference>
<protein>
    <submittedName>
        <fullName evidence="1">Uncharacterized protein</fullName>
    </submittedName>
</protein>
<keyword evidence="2" id="KW-1185">Reference proteome</keyword>
<sequence length="111" mass="12693">ETPLSIVAEWKRKACDFSEESTDSLVSVFSKCFEAGSAVLKKSDPCHIQRALASPDSEREICLRFEETNDPTIRFLMFGLIESLHLVLSHLTDKRSDVFMRAVLTIEEWKK</sequence>